<reference evidence="8" key="1">
    <citation type="submission" date="2021-04" db="EMBL/GenBank/DDBJ databases">
        <title>Genome sequence of Woronichinia naegeliana from Washington state freshwater lake bloom.</title>
        <authorList>
            <person name="Dreher T.W."/>
        </authorList>
    </citation>
    <scope>NUCLEOTIDE SEQUENCE</scope>
    <source>
        <strain evidence="8">WA131</strain>
    </source>
</reference>
<keyword evidence="1 5" id="KW-0808">Transferase</keyword>
<feature type="region of interest" description="NMP" evidence="5">
    <location>
        <begin position="34"/>
        <end position="63"/>
    </location>
</feature>
<keyword evidence="3 5" id="KW-0547">Nucleotide-binding</keyword>
<dbReference type="NCBIfam" id="NF011101">
    <property type="entry name" value="PRK14528.1"/>
    <property type="match status" value="1"/>
</dbReference>
<dbReference type="EC" id="2.7.4.3" evidence="5 7"/>
<dbReference type="InterPro" id="IPR006259">
    <property type="entry name" value="Adenyl_kin_sub"/>
</dbReference>
<dbReference type="PANTHER" id="PTHR23359">
    <property type="entry name" value="NUCLEOTIDE KINASE"/>
    <property type="match status" value="1"/>
</dbReference>
<evidence type="ECO:0000256" key="3">
    <source>
        <dbReference type="ARBA" id="ARBA00022741"/>
    </source>
</evidence>
<dbReference type="Gene3D" id="3.40.50.300">
    <property type="entry name" value="P-loop containing nucleotide triphosphate hydrolases"/>
    <property type="match status" value="1"/>
</dbReference>
<feature type="binding site" evidence="5">
    <location>
        <begin position="89"/>
        <end position="92"/>
    </location>
    <ligand>
        <name>AMP</name>
        <dbReference type="ChEBI" id="CHEBI:456215"/>
    </ligand>
</feature>
<keyword evidence="4 5" id="KW-0418">Kinase</keyword>
<evidence type="ECO:0000256" key="7">
    <source>
        <dbReference type="RuleBase" id="RU003331"/>
    </source>
</evidence>
<feature type="binding site" evidence="5">
    <location>
        <begin position="61"/>
        <end position="63"/>
    </location>
    <ligand>
        <name>AMP</name>
        <dbReference type="ChEBI" id="CHEBI:456215"/>
    </ligand>
</feature>
<feature type="binding site" evidence="5">
    <location>
        <position position="133"/>
    </location>
    <ligand>
        <name>AMP</name>
        <dbReference type="ChEBI" id="CHEBI:456215"/>
    </ligand>
</feature>
<evidence type="ECO:0000256" key="6">
    <source>
        <dbReference type="RuleBase" id="RU003330"/>
    </source>
</evidence>
<accession>A0A977KWL9</accession>
<evidence type="ECO:0000256" key="2">
    <source>
        <dbReference type="ARBA" id="ARBA00022727"/>
    </source>
</evidence>
<dbReference type="NCBIfam" id="NF002700">
    <property type="entry name" value="PRK02496.1"/>
    <property type="match status" value="1"/>
</dbReference>
<dbReference type="EMBL" id="CP073041">
    <property type="protein sequence ID" value="UXE59760.1"/>
    <property type="molecule type" value="Genomic_DNA"/>
</dbReference>
<dbReference type="GO" id="GO:0004017">
    <property type="term" value="F:AMP kinase activity"/>
    <property type="evidence" value="ECO:0007669"/>
    <property type="project" value="UniProtKB-UniRule"/>
</dbReference>
<comment type="domain">
    <text evidence="5">Consists of three domains, a large central CORE domain and two small peripheral domains, NMPbind and LID, which undergo movements during catalysis. The LID domain closes over the site of phosphoryl transfer upon ATP binding. Assembling and dissambling the active center during each catalytic cycle provides an effective means to prevent ATP hydrolysis.</text>
</comment>
<evidence type="ECO:0000313" key="8">
    <source>
        <dbReference type="EMBL" id="UXE59760.1"/>
    </source>
</evidence>
<dbReference type="NCBIfam" id="TIGR01351">
    <property type="entry name" value="adk"/>
    <property type="match status" value="1"/>
</dbReference>
<sequence>MSNSNGLLFLGAPGSGKGTQAQVLAENLNIPHISTGDMLRQAIADQTELGEKAKNYMDKGELVPDELILGLIKERLSQADAENGWILDGFPRNVPQAEFLDQLLVEIEHRTQWVINLDVADETIIQRLLLRGRADDTEETIRNRLVVYQEKTAPLIAYYQEQGKLQIIDGDRAPELVAESLKALVTA</sequence>
<dbReference type="NCBIfam" id="NF001381">
    <property type="entry name" value="PRK00279.1-3"/>
    <property type="match status" value="1"/>
</dbReference>
<dbReference type="Pfam" id="PF00406">
    <property type="entry name" value="ADK"/>
    <property type="match status" value="1"/>
</dbReference>
<evidence type="ECO:0000256" key="4">
    <source>
        <dbReference type="ARBA" id="ARBA00022777"/>
    </source>
</evidence>
<comment type="catalytic activity">
    <reaction evidence="5 7">
        <text>AMP + ATP = 2 ADP</text>
        <dbReference type="Rhea" id="RHEA:12973"/>
        <dbReference type="ChEBI" id="CHEBI:30616"/>
        <dbReference type="ChEBI" id="CHEBI:456215"/>
        <dbReference type="ChEBI" id="CHEBI:456216"/>
        <dbReference type="EC" id="2.7.4.3"/>
    </reaction>
</comment>
<comment type="pathway">
    <text evidence="5">Purine metabolism; AMP biosynthesis via salvage pathway; AMP from ADP: step 1/1.</text>
</comment>
<dbReference type="CDD" id="cd01428">
    <property type="entry name" value="ADK"/>
    <property type="match status" value="1"/>
</dbReference>
<dbReference type="InterPro" id="IPR000850">
    <property type="entry name" value="Adenylat/UMP-CMP_kin"/>
</dbReference>
<gene>
    <name evidence="5" type="primary">adk</name>
    <name evidence="8" type="ORF">KA717_29100</name>
</gene>
<feature type="binding site" evidence="5">
    <location>
        <begin position="14"/>
        <end position="19"/>
    </location>
    <ligand>
        <name>ATP</name>
        <dbReference type="ChEBI" id="CHEBI:30616"/>
    </ligand>
</feature>
<keyword evidence="5" id="KW-0963">Cytoplasm</keyword>
<evidence type="ECO:0000256" key="5">
    <source>
        <dbReference type="HAMAP-Rule" id="MF_00235"/>
    </source>
</evidence>
<dbReference type="NCBIfam" id="NF011105">
    <property type="entry name" value="PRK14532.1"/>
    <property type="match status" value="1"/>
</dbReference>
<dbReference type="GO" id="GO:0005737">
    <property type="term" value="C:cytoplasm"/>
    <property type="evidence" value="ECO:0007669"/>
    <property type="project" value="UniProtKB-SubCell"/>
</dbReference>
<dbReference type="InterPro" id="IPR033690">
    <property type="entry name" value="Adenylat_kinase_CS"/>
</dbReference>
<comment type="subcellular location">
    <subcellularLocation>
        <location evidence="5 7">Cytoplasm</location>
    </subcellularLocation>
</comment>
<dbReference type="GO" id="GO:0005524">
    <property type="term" value="F:ATP binding"/>
    <property type="evidence" value="ECO:0007669"/>
    <property type="project" value="UniProtKB-UniRule"/>
</dbReference>
<comment type="function">
    <text evidence="5">Catalyzes the reversible transfer of the terminal phosphate group between ATP and AMP. Plays an important role in cellular energy homeostasis and in adenine nucleotide metabolism.</text>
</comment>
<dbReference type="NCBIfam" id="NF011100">
    <property type="entry name" value="PRK14527.1"/>
    <property type="match status" value="1"/>
</dbReference>
<dbReference type="Proteomes" id="UP001065613">
    <property type="component" value="Chromosome"/>
</dbReference>
<dbReference type="KEGG" id="wna:KA717_29100"/>
<organism evidence="8">
    <name type="scientific">Woronichinia naegeliana WA131</name>
    <dbReference type="NCBI Taxonomy" id="2824559"/>
    <lineage>
        <taxon>Bacteria</taxon>
        <taxon>Bacillati</taxon>
        <taxon>Cyanobacteriota</taxon>
        <taxon>Cyanophyceae</taxon>
        <taxon>Synechococcales</taxon>
        <taxon>Coelosphaeriaceae</taxon>
        <taxon>Woronichinia</taxon>
    </lineage>
</organism>
<dbReference type="NCBIfam" id="NF011104">
    <property type="entry name" value="PRK14531.1"/>
    <property type="match status" value="1"/>
</dbReference>
<feature type="binding site" evidence="5">
    <location>
        <position position="96"/>
    </location>
    <ligand>
        <name>AMP</name>
        <dbReference type="ChEBI" id="CHEBI:456215"/>
    </ligand>
</feature>
<feature type="binding site" evidence="5">
    <location>
        <position position="40"/>
    </location>
    <ligand>
        <name>AMP</name>
        <dbReference type="ChEBI" id="CHEBI:456215"/>
    </ligand>
</feature>
<protein>
    <recommendedName>
        <fullName evidence="5 7">Adenylate kinase</fullName>
        <shortName evidence="5">AK</shortName>
        <ecNumber evidence="5 7">2.7.4.3</ecNumber>
    </recommendedName>
    <alternativeName>
        <fullName evidence="5">ATP-AMP transphosphorylase</fullName>
    </alternativeName>
    <alternativeName>
        <fullName evidence="5">ATP:AMP phosphotransferase</fullName>
    </alternativeName>
    <alternativeName>
        <fullName evidence="5">Adenylate monophosphate kinase</fullName>
    </alternativeName>
</protein>
<dbReference type="InterPro" id="IPR027417">
    <property type="entry name" value="P-loop_NTPase"/>
</dbReference>
<feature type="binding site" evidence="5">
    <location>
        <position position="172"/>
    </location>
    <ligand>
        <name>ATP</name>
        <dbReference type="ChEBI" id="CHEBI:30616"/>
    </ligand>
</feature>
<dbReference type="PRINTS" id="PR00094">
    <property type="entry name" value="ADENYLTKNASE"/>
</dbReference>
<comment type="similarity">
    <text evidence="5 6">Belongs to the adenylate kinase family.</text>
</comment>
<keyword evidence="2 5" id="KW-0545">Nucleotide biosynthesis</keyword>
<name>A0A977KWL9_9CYAN</name>
<comment type="subunit">
    <text evidence="5 7">Monomer.</text>
</comment>
<dbReference type="AlphaFoldDB" id="A0A977KWL9"/>
<proteinExistence type="inferred from homology"/>
<feature type="binding site" evidence="5">
    <location>
        <position position="131"/>
    </location>
    <ligand>
        <name>ATP</name>
        <dbReference type="ChEBI" id="CHEBI:30616"/>
    </ligand>
</feature>
<dbReference type="GO" id="GO:0044209">
    <property type="term" value="P:AMP salvage"/>
    <property type="evidence" value="ECO:0007669"/>
    <property type="project" value="UniProtKB-UniRule"/>
</dbReference>
<dbReference type="SUPFAM" id="SSF52540">
    <property type="entry name" value="P-loop containing nucleoside triphosphate hydrolases"/>
    <property type="match status" value="1"/>
</dbReference>
<dbReference type="PROSITE" id="PS00113">
    <property type="entry name" value="ADENYLATE_KINASE"/>
    <property type="match status" value="1"/>
</dbReference>
<evidence type="ECO:0000256" key="1">
    <source>
        <dbReference type="ARBA" id="ARBA00022679"/>
    </source>
</evidence>
<keyword evidence="5 7" id="KW-0067">ATP-binding</keyword>
<feature type="binding site" evidence="5">
    <location>
        <position position="35"/>
    </location>
    <ligand>
        <name>AMP</name>
        <dbReference type="ChEBI" id="CHEBI:456215"/>
    </ligand>
</feature>
<dbReference type="HAMAP" id="MF_00235">
    <property type="entry name" value="Adenylate_kinase_Adk"/>
    <property type="match status" value="1"/>
</dbReference>
<comment type="caution">
    <text evidence="5">Lacks conserved residue(s) required for the propagation of feature annotation.</text>
</comment>
<feature type="binding site" evidence="5">
    <location>
        <position position="144"/>
    </location>
    <ligand>
        <name>AMP</name>
        <dbReference type="ChEBI" id="CHEBI:456215"/>
    </ligand>
</feature>